<dbReference type="InterPro" id="IPR013087">
    <property type="entry name" value="Znf_C2H2_type"/>
</dbReference>
<dbReference type="OMA" id="DECCRHL"/>
<evidence type="ECO:0000313" key="3">
    <source>
        <dbReference type="EMBL" id="KAH9361728.1"/>
    </source>
</evidence>
<dbReference type="VEuPathDB" id="VectorBase:HLOH_043458"/>
<dbReference type="PROSITE" id="PS00028">
    <property type="entry name" value="ZINC_FINGER_C2H2_1"/>
    <property type="match status" value="1"/>
</dbReference>
<dbReference type="AlphaFoldDB" id="A0A9J6FH11"/>
<sequence>MDFGTSPTDILNCNASLSSQQSQIAQCLERLESPAGSVSSEVSAPCSQNGGIQVSAIPTWLSNGMLGTSTSDTQSTGGALPPVSELRPGIRARGGLQLWTLSAQMAYSQSVPDSAHASALAEKHDLDSYSSPNAAYIDTTGTKTQSVGQHSQHHGYQTAAAFSYSDIQRPDLSHAESLASLESAVEQMPQTDPVLDVDSIESAYQQYLCIPLLNIPNAGVSVEQQHSLNGVANDSLFCASKSAHSIPSSLQVQTAPEQKQSSNPSNVASLLSPGDSRMSVQSTVPIQSPVSVLQKTLGFEKAVSTSGDLPSITSKPLSTAATTASNISQPVAAQVQIGGRQKQDTTKICVSKKVHSEQPVSKPAKKAFSAASLVEEVLCYRCKVCKFLHESRAELLKHAEFHHRGSAACVQRRSSFQQGPQPTANRAEKRFLCGKCRRGFFTLDECCRHLSQAHQAKSKKIRLEWIYTNQPDRMRASTPADEVADPHPQQEGTPAQQPPTPAKFGALCAAPARPKQQQQPKCPTPKRKKTGDNVVSSSQMACRRKVSQEQGSFM</sequence>
<proteinExistence type="predicted"/>
<gene>
    <name evidence="3" type="ORF">HPB48_005119</name>
</gene>
<feature type="region of interest" description="Disordered" evidence="1">
    <location>
        <begin position="248"/>
        <end position="280"/>
    </location>
</feature>
<comment type="caution">
    <text evidence="3">The sequence shown here is derived from an EMBL/GenBank/DDBJ whole genome shotgun (WGS) entry which is preliminary data.</text>
</comment>
<evidence type="ECO:0000256" key="1">
    <source>
        <dbReference type="SAM" id="MobiDB-lite"/>
    </source>
</evidence>
<accession>A0A9J6FH11</accession>
<organism evidence="3 4">
    <name type="scientific">Haemaphysalis longicornis</name>
    <name type="common">Bush tick</name>
    <dbReference type="NCBI Taxonomy" id="44386"/>
    <lineage>
        <taxon>Eukaryota</taxon>
        <taxon>Metazoa</taxon>
        <taxon>Ecdysozoa</taxon>
        <taxon>Arthropoda</taxon>
        <taxon>Chelicerata</taxon>
        <taxon>Arachnida</taxon>
        <taxon>Acari</taxon>
        <taxon>Parasitiformes</taxon>
        <taxon>Ixodida</taxon>
        <taxon>Ixodoidea</taxon>
        <taxon>Ixodidae</taxon>
        <taxon>Haemaphysalinae</taxon>
        <taxon>Haemaphysalis</taxon>
    </lineage>
</organism>
<protein>
    <recommendedName>
        <fullName evidence="2">C2H2-type domain-containing protein</fullName>
    </recommendedName>
</protein>
<name>A0A9J6FH11_HAELO</name>
<feature type="compositionally biased region" description="Low complexity" evidence="1">
    <location>
        <begin position="508"/>
        <end position="521"/>
    </location>
</feature>
<dbReference type="EMBL" id="JABSTR010000001">
    <property type="protein sequence ID" value="KAH9361728.1"/>
    <property type="molecule type" value="Genomic_DNA"/>
</dbReference>
<dbReference type="OrthoDB" id="5876240at2759"/>
<keyword evidence="4" id="KW-1185">Reference proteome</keyword>
<evidence type="ECO:0000259" key="2">
    <source>
        <dbReference type="PROSITE" id="PS00028"/>
    </source>
</evidence>
<evidence type="ECO:0000313" key="4">
    <source>
        <dbReference type="Proteomes" id="UP000821853"/>
    </source>
</evidence>
<feature type="region of interest" description="Disordered" evidence="1">
    <location>
        <begin position="474"/>
        <end position="554"/>
    </location>
</feature>
<reference evidence="3 4" key="1">
    <citation type="journal article" date="2020" name="Cell">
        <title>Large-Scale Comparative Analyses of Tick Genomes Elucidate Their Genetic Diversity and Vector Capacities.</title>
        <authorList>
            <consortium name="Tick Genome and Microbiome Consortium (TIGMIC)"/>
            <person name="Jia N."/>
            <person name="Wang J."/>
            <person name="Shi W."/>
            <person name="Du L."/>
            <person name="Sun Y."/>
            <person name="Zhan W."/>
            <person name="Jiang J.F."/>
            <person name="Wang Q."/>
            <person name="Zhang B."/>
            <person name="Ji P."/>
            <person name="Bell-Sakyi L."/>
            <person name="Cui X.M."/>
            <person name="Yuan T.T."/>
            <person name="Jiang B.G."/>
            <person name="Yang W.F."/>
            <person name="Lam T.T."/>
            <person name="Chang Q.C."/>
            <person name="Ding S.J."/>
            <person name="Wang X.J."/>
            <person name="Zhu J.G."/>
            <person name="Ruan X.D."/>
            <person name="Zhao L."/>
            <person name="Wei J.T."/>
            <person name="Ye R.Z."/>
            <person name="Que T.C."/>
            <person name="Du C.H."/>
            <person name="Zhou Y.H."/>
            <person name="Cheng J.X."/>
            <person name="Dai P.F."/>
            <person name="Guo W.B."/>
            <person name="Han X.H."/>
            <person name="Huang E.J."/>
            <person name="Li L.F."/>
            <person name="Wei W."/>
            <person name="Gao Y.C."/>
            <person name="Liu J.Z."/>
            <person name="Shao H.Z."/>
            <person name="Wang X."/>
            <person name="Wang C.C."/>
            <person name="Yang T.C."/>
            <person name="Huo Q.B."/>
            <person name="Li W."/>
            <person name="Chen H.Y."/>
            <person name="Chen S.E."/>
            <person name="Zhou L.G."/>
            <person name="Ni X.B."/>
            <person name="Tian J.H."/>
            <person name="Sheng Y."/>
            <person name="Liu T."/>
            <person name="Pan Y.S."/>
            <person name="Xia L.Y."/>
            <person name="Li J."/>
            <person name="Zhao F."/>
            <person name="Cao W.C."/>
        </authorList>
    </citation>
    <scope>NUCLEOTIDE SEQUENCE [LARGE SCALE GENOMIC DNA]</scope>
    <source>
        <strain evidence="3">HaeL-2018</strain>
    </source>
</reference>
<dbReference type="Proteomes" id="UP000821853">
    <property type="component" value="Chromosome 1"/>
</dbReference>
<feature type="domain" description="C2H2-type" evidence="2">
    <location>
        <begin position="433"/>
        <end position="454"/>
    </location>
</feature>
<dbReference type="SMART" id="SM00355">
    <property type="entry name" value="ZnF_C2H2"/>
    <property type="match status" value="2"/>
</dbReference>
<feature type="compositionally biased region" description="Polar residues" evidence="1">
    <location>
        <begin position="248"/>
        <end position="269"/>
    </location>
</feature>